<dbReference type="Proteomes" id="UP000198406">
    <property type="component" value="Unassembled WGS sequence"/>
</dbReference>
<reference evidence="2 3" key="1">
    <citation type="journal article" date="2015" name="Plant Cell">
        <title>Oil accumulation by the oleaginous diatom Fistulifera solaris as revealed by the genome and transcriptome.</title>
        <authorList>
            <person name="Tanaka T."/>
            <person name="Maeda Y."/>
            <person name="Veluchamy A."/>
            <person name="Tanaka M."/>
            <person name="Abida H."/>
            <person name="Marechal E."/>
            <person name="Bowler C."/>
            <person name="Muto M."/>
            <person name="Sunaga Y."/>
            <person name="Tanaka M."/>
            <person name="Yoshino T."/>
            <person name="Taniguchi T."/>
            <person name="Fukuda Y."/>
            <person name="Nemoto M."/>
            <person name="Matsumoto M."/>
            <person name="Wong P.S."/>
            <person name="Aburatani S."/>
            <person name="Fujibuchi W."/>
        </authorList>
    </citation>
    <scope>NUCLEOTIDE SEQUENCE [LARGE SCALE GENOMIC DNA]</scope>
    <source>
        <strain evidence="2 3">JPCC DA0580</strain>
    </source>
</reference>
<organism evidence="2 3">
    <name type="scientific">Fistulifera solaris</name>
    <name type="common">Oleaginous diatom</name>
    <dbReference type="NCBI Taxonomy" id="1519565"/>
    <lineage>
        <taxon>Eukaryota</taxon>
        <taxon>Sar</taxon>
        <taxon>Stramenopiles</taxon>
        <taxon>Ochrophyta</taxon>
        <taxon>Bacillariophyta</taxon>
        <taxon>Bacillariophyceae</taxon>
        <taxon>Bacillariophycidae</taxon>
        <taxon>Naviculales</taxon>
        <taxon>Naviculaceae</taxon>
        <taxon>Fistulifera</taxon>
    </lineage>
</organism>
<comment type="caution">
    <text evidence="2">The sequence shown here is derived from an EMBL/GenBank/DDBJ whole genome shotgun (WGS) entry which is preliminary data.</text>
</comment>
<name>A0A1Z5KGR0_FISSO</name>
<dbReference type="InParanoid" id="A0A1Z5KGR0"/>
<accession>A0A1Z5KGR0</accession>
<dbReference type="PANTHER" id="PTHR12472:SF0">
    <property type="entry name" value="RAB3 GTPASE-ACTIVATING PROTEIN NON-CATALYTIC SUBUNIT"/>
    <property type="match status" value="1"/>
</dbReference>
<gene>
    <name evidence="2" type="ORF">FisN_12Lh022</name>
</gene>
<sequence length="1451" mass="161983">MTKNRDYVYDCGRLLSHVDNTESELVSRSIFLEHFGHPEPPQIQLFALARRDAKPATQPVLAVAFTKHCIAAQVLRPTSRKALDAKGTEPILHVHTFIPDYSDEGGEHLHDRVEDEYINCLNIAALEDNTLVAGGNTVTVAEKDEKSSPTKVLLRGILSGNDNLHIAVFVGTNKSRLFSVELLVKRKSWKLQRQTDLPDDLFEVLPVDEQPPSLPRVSSELLVPFCPKGGITSLTMFRLTSVGTHAVYVYVAYGDGTIIRLHNAGLFPSVWKRSSERGLSIDGALGKSALLRYHVQLPPNESELTVIPLPRFYPSLLSPLDILDSVENMVQERAFKVSPEKPLEALVYGSQVTSDNFPAAVFYSSEVQFVRPEEHVSKAHSSSSDRKVLGTMVGGTKALVSGMIGALKWGFSSGGVEENMFAKSSEEEALEFDTANTPFPSLWSPPAKLYASNEFHDAPRRIESFVVDPGGRYAAACDNFGRVLVFDLATKQLVRLWKGYRSGRCCWVQAVLDQSRLDLRLMIHSSHRHVVEVWSLVNFSRVTAVQVGRDARIVPCTLWSQASLQSTSFLLHSSAVSLSENIIEAVEDVQQNKTLQVVPNRTEGSASTGSARHATLHLQQLQQLLSATNVNFSAEDVYRALTKVQLGDLATALDLIATSKLIEEKLGGSFEFHKTSIEYCKMRLEEGLKTGDTDVSSNPHIKALSEKLHYHTQISKVFDILHKYEGAAAKSETVLTGTPDFWWGAEAIGWLETYENCSKVSIDSIPEKFSTGTLRISSLFASCYLETSMDPPTPKDMVIRFSESSRIRREILVHILRPLLGDIFSLNVVYTVFGIFGTRYDTDYVLRCFGEWFMTLSKKEIMQGMLSPNPPMTRFLRDLATRTLESWDDASPTTVLAPLQACCRSSSDLVRSFLLAAICREAAAKASSNIEKTSYGKVLSRKVIEDWDKILRQLRVCLLVSLRLGGSFCAPLSIELVDEGEVFSVYEWIARDELVMSHDQEEISLLEQACAISSHSFDPSQPESDNPARLRALQNSCLASKITDNERVEYFLDFDDEDRFGALLLFLKSHNNPALLAAHRSILLSLEWVKEPTNLNHLHNSYMALKSITGDDYNLLVAALSLEIWQRCAVVFRAQLFGWEDNQEIGEDNLSSLLQNKDWFVPFGRIALKFLRVLRSIDFDIASALTFATPTENKTATWPQVRPDVSLSRVVRRLFAVDKSALDTHCVVICALLVSSNVTALVKCVPSIYDCFLPTSLSKPFASDPDVSHLRAAFVEDAIVTRANVFPNVVVEQFNLQEIETLAHVWLIDPKSVRSQFLLAMYELEKDNCVDDLLTRNVSQIDSRLFVEHGVDIACRRLNEYLSGKRMSATDRRNVMGVLDADLCEWIETRANEGRWLVNGLPPSRIHISGTNVLIMRLLSMSTSSNVDPSLRANINSIMLLCNLLVKEIGC</sequence>
<dbReference type="OrthoDB" id="38572at2759"/>
<dbReference type="SUPFAM" id="SSF75011">
    <property type="entry name" value="3-carboxy-cis,cis-mucoante lactonizing enzyme"/>
    <property type="match status" value="1"/>
</dbReference>
<evidence type="ECO:0000313" key="3">
    <source>
        <dbReference type="Proteomes" id="UP000198406"/>
    </source>
</evidence>
<evidence type="ECO:0000313" key="2">
    <source>
        <dbReference type="EMBL" id="GAX25483.1"/>
    </source>
</evidence>
<keyword evidence="3" id="KW-1185">Reference proteome</keyword>
<dbReference type="PANTHER" id="PTHR12472">
    <property type="entry name" value="RAB3-GAP REGULATORY DOMAIN"/>
    <property type="match status" value="1"/>
</dbReference>
<dbReference type="InterPro" id="IPR032839">
    <property type="entry name" value="RAB3GAP_N"/>
</dbReference>
<dbReference type="EMBL" id="BDSP01000225">
    <property type="protein sequence ID" value="GAX25483.1"/>
    <property type="molecule type" value="Genomic_DNA"/>
</dbReference>
<protein>
    <recommendedName>
        <fullName evidence="1">Rab3-GAP regulatory subunit N-terminal domain-containing protein</fullName>
    </recommendedName>
</protein>
<feature type="domain" description="Rab3-GAP regulatory subunit N-terminal" evidence="1">
    <location>
        <begin position="383"/>
        <end position="554"/>
    </location>
</feature>
<proteinExistence type="predicted"/>
<evidence type="ECO:0000259" key="1">
    <source>
        <dbReference type="Pfam" id="PF14655"/>
    </source>
</evidence>
<dbReference type="InterPro" id="IPR026059">
    <property type="entry name" value="Rab3GAP2"/>
</dbReference>
<dbReference type="Pfam" id="PF14655">
    <property type="entry name" value="RAB3GAP2_N"/>
    <property type="match status" value="1"/>
</dbReference>